<dbReference type="AlphaFoldDB" id="A0A8J5RF11"/>
<gene>
    <name evidence="1" type="ORF">G9C98_004545</name>
</gene>
<name>A0A8J5RF11_9HYME</name>
<keyword evidence="2" id="KW-1185">Reference proteome</keyword>
<sequence>MSKYKCLVPYEWHNYYRSSIIEVILRKDITCDHISNKVTGIGIKVNSVIAHLHYWCDFVWMKKDTDKKSWRDPNEYFGLYLHCGC</sequence>
<proteinExistence type="predicted"/>
<organism evidence="1 2">
    <name type="scientific">Cotesia typhae</name>
    <dbReference type="NCBI Taxonomy" id="2053667"/>
    <lineage>
        <taxon>Eukaryota</taxon>
        <taxon>Metazoa</taxon>
        <taxon>Ecdysozoa</taxon>
        <taxon>Arthropoda</taxon>
        <taxon>Hexapoda</taxon>
        <taxon>Insecta</taxon>
        <taxon>Pterygota</taxon>
        <taxon>Neoptera</taxon>
        <taxon>Endopterygota</taxon>
        <taxon>Hymenoptera</taxon>
        <taxon>Apocrita</taxon>
        <taxon>Ichneumonoidea</taxon>
        <taxon>Braconidae</taxon>
        <taxon>Microgastrinae</taxon>
        <taxon>Cotesia</taxon>
    </lineage>
</organism>
<protein>
    <submittedName>
        <fullName evidence="1">Uncharacterized protein</fullName>
    </submittedName>
</protein>
<comment type="caution">
    <text evidence="1">The sequence shown here is derived from an EMBL/GenBank/DDBJ whole genome shotgun (WGS) entry which is preliminary data.</text>
</comment>
<dbReference type="Proteomes" id="UP000729913">
    <property type="component" value="Unassembled WGS sequence"/>
</dbReference>
<reference evidence="1" key="1">
    <citation type="submission" date="2020-03" db="EMBL/GenBank/DDBJ databases">
        <authorList>
            <person name="Chebbi M.A."/>
            <person name="Drezen J.M."/>
        </authorList>
    </citation>
    <scope>NUCLEOTIDE SEQUENCE</scope>
    <source>
        <tissue evidence="1">Whole body</tissue>
    </source>
</reference>
<dbReference type="OrthoDB" id="7676208at2759"/>
<evidence type="ECO:0000313" key="1">
    <source>
        <dbReference type="EMBL" id="KAG8039936.1"/>
    </source>
</evidence>
<dbReference type="EMBL" id="JAAOIC020000031">
    <property type="protein sequence ID" value="KAG8039936.1"/>
    <property type="molecule type" value="Genomic_DNA"/>
</dbReference>
<feature type="non-terminal residue" evidence="1">
    <location>
        <position position="85"/>
    </location>
</feature>
<reference evidence="1" key="2">
    <citation type="submission" date="2021-04" db="EMBL/GenBank/DDBJ databases">
        <title>Genome-wide patterns of bracovirus chromosomal integration into multiple host tissues during parasitism.</title>
        <authorList>
            <person name="Chebbi M.A.C."/>
        </authorList>
    </citation>
    <scope>NUCLEOTIDE SEQUENCE</scope>
    <source>
        <tissue evidence="1">Whole body</tissue>
    </source>
</reference>
<accession>A0A8J5RF11</accession>
<evidence type="ECO:0000313" key="2">
    <source>
        <dbReference type="Proteomes" id="UP000729913"/>
    </source>
</evidence>